<organism evidence="1 2">
    <name type="scientific">Candidatus Fervidibacter japonicus</name>
    <dbReference type="NCBI Taxonomy" id="2035412"/>
    <lineage>
        <taxon>Bacteria</taxon>
        <taxon>Candidatus Fervidibacterota</taxon>
        <taxon>Candidatus Fervidibacter</taxon>
    </lineage>
</organism>
<dbReference type="InterPro" id="IPR011989">
    <property type="entry name" value="ARM-like"/>
</dbReference>
<dbReference type="PANTHER" id="PTHR12697">
    <property type="entry name" value="PBS LYASE HEAT-LIKE PROTEIN"/>
    <property type="match status" value="1"/>
</dbReference>
<dbReference type="Proteomes" id="UP000236173">
    <property type="component" value="Unassembled WGS sequence"/>
</dbReference>
<dbReference type="SUPFAM" id="SSF48371">
    <property type="entry name" value="ARM repeat"/>
    <property type="match status" value="1"/>
</dbReference>
<dbReference type="InterPro" id="IPR016024">
    <property type="entry name" value="ARM-type_fold"/>
</dbReference>
<dbReference type="EMBL" id="BEHT01000020">
    <property type="protein sequence ID" value="GBC99078.1"/>
    <property type="molecule type" value="Genomic_DNA"/>
</dbReference>
<protein>
    <recommendedName>
        <fullName evidence="3">HEAT repeat domain-containing protein</fullName>
    </recommendedName>
</protein>
<comment type="caution">
    <text evidence="1">The sequence shown here is derived from an EMBL/GenBank/DDBJ whole genome shotgun (WGS) entry which is preliminary data.</text>
</comment>
<dbReference type="PANTHER" id="PTHR12697:SF5">
    <property type="entry name" value="DEOXYHYPUSINE HYDROXYLASE"/>
    <property type="match status" value="1"/>
</dbReference>
<sequence length="662" mass="72147">MRRYRLWLAALPFCGLGVLALLRWLPASPVDAALRELASPDATQRRAALRRLQDALPTMALPHEQRRQLTDRLVALAEHDPNATVRLQALALLPMVQAPIATVRRLALRALKRSAAEAYWATEVLPQVADATTWERLMDAYERRTTEHLHPVQRDRLVRLLRQLPPTHWRRLCRRIGQRPSVWQPIVAGLRAPSAATRRELVRCALSDDAATREGALLLLTRFPPDPQEAAHLAPLAHHPDPKVREAVFRIFAQAPSRQILAQLKAALNAPPPIAHYASIALLRLGSLHPEEGRKLLKRPDAVLRAQGALALAPSDDERDFQQLCAALHDADLEVVRTAAAALAAKGTKGITAVLRFYRAEPRPERRAALLGGIAGVAHPQVIAMLVAALKGGDWRERAVALSGLALQRDKALPAIEALTQSPHREERLAAVDALNAIGTPAALKKLLRLAQTETDPQVQAQALTTLSNRRVKEALPLLAQALRSKDTDLASCAAFGLTRYGAQGRGILRDALQHTSDPQTRHLVARALAIAGDKAGMSELTRRLSANLSEDQRTALLQSLARAGDPKALQELVELLGSDRPLTRLRARAALFAVGGLAVPALMNALNDANPRRRAEAALLLGALRATVAREKLVALTADNDPQVRDAAQRALARLDVLPLP</sequence>
<proteinExistence type="predicted"/>
<evidence type="ECO:0000313" key="2">
    <source>
        <dbReference type="Proteomes" id="UP000236173"/>
    </source>
</evidence>
<dbReference type="AlphaFoldDB" id="A0A2H5XD13"/>
<dbReference type="InterPro" id="IPR004155">
    <property type="entry name" value="PBS_lyase_HEAT"/>
</dbReference>
<gene>
    <name evidence="1" type="ORF">HRbin17_01599</name>
</gene>
<evidence type="ECO:0000313" key="1">
    <source>
        <dbReference type="EMBL" id="GBC99078.1"/>
    </source>
</evidence>
<dbReference type="SMART" id="SM00567">
    <property type="entry name" value="EZ_HEAT"/>
    <property type="match status" value="7"/>
</dbReference>
<reference evidence="2" key="1">
    <citation type="submission" date="2017-09" db="EMBL/GenBank/DDBJ databases">
        <title>Metaegenomics of thermophilic ammonia-oxidizing enrichment culture.</title>
        <authorList>
            <person name="Kato S."/>
            <person name="Suzuki K."/>
        </authorList>
    </citation>
    <scope>NUCLEOTIDE SEQUENCE [LARGE SCALE GENOMIC DNA]</scope>
</reference>
<dbReference type="Pfam" id="PF13646">
    <property type="entry name" value="HEAT_2"/>
    <property type="match status" value="2"/>
</dbReference>
<accession>A0A2H5XD13</accession>
<dbReference type="GO" id="GO:0016491">
    <property type="term" value="F:oxidoreductase activity"/>
    <property type="evidence" value="ECO:0007669"/>
    <property type="project" value="TreeGrafter"/>
</dbReference>
<name>A0A2H5XD13_9BACT</name>
<dbReference type="Gene3D" id="1.25.10.10">
    <property type="entry name" value="Leucine-rich Repeat Variant"/>
    <property type="match status" value="4"/>
</dbReference>
<evidence type="ECO:0008006" key="3">
    <source>
        <dbReference type="Google" id="ProtNLM"/>
    </source>
</evidence>